<feature type="domain" description="Adenine deaminase C-terminal" evidence="8">
    <location>
        <begin position="381"/>
        <end position="549"/>
    </location>
</feature>
<keyword evidence="3 6" id="KW-0378">Hydrolase</keyword>
<evidence type="ECO:0000256" key="4">
    <source>
        <dbReference type="ARBA" id="ARBA00023211"/>
    </source>
</evidence>
<dbReference type="InterPro" id="IPR026912">
    <property type="entry name" value="Adenine_deam_C"/>
</dbReference>
<evidence type="ECO:0000259" key="7">
    <source>
        <dbReference type="Pfam" id="PF01979"/>
    </source>
</evidence>
<keyword evidence="10" id="KW-1185">Reference proteome</keyword>
<dbReference type="InterPro" id="IPR011059">
    <property type="entry name" value="Metal-dep_hydrolase_composite"/>
</dbReference>
<evidence type="ECO:0000256" key="3">
    <source>
        <dbReference type="ARBA" id="ARBA00022801"/>
    </source>
</evidence>
<comment type="similarity">
    <text evidence="1 6">Belongs to the metallo-dependent hydrolases superfamily. Adenine deaminase family.</text>
</comment>
<protein>
    <recommendedName>
        <fullName evidence="2 6">Adenine deaminase</fullName>
        <shortName evidence="6">Adenase</shortName>
        <shortName evidence="6">Adenine aminase</shortName>
        <ecNumber evidence="2 6">3.5.4.2</ecNumber>
    </recommendedName>
</protein>
<dbReference type="InterPro" id="IPR006680">
    <property type="entry name" value="Amidohydro-rel"/>
</dbReference>
<evidence type="ECO:0000256" key="6">
    <source>
        <dbReference type="HAMAP-Rule" id="MF_01518"/>
    </source>
</evidence>
<dbReference type="Gene3D" id="2.30.40.10">
    <property type="entry name" value="Urease, subunit C, domain 1"/>
    <property type="match status" value="1"/>
</dbReference>
<evidence type="ECO:0000259" key="8">
    <source>
        <dbReference type="Pfam" id="PF13382"/>
    </source>
</evidence>
<dbReference type="HAMAP" id="MF_01518">
    <property type="entry name" value="Adenine_deamin"/>
    <property type="match status" value="1"/>
</dbReference>
<dbReference type="Gene3D" id="3.20.20.140">
    <property type="entry name" value="Metal-dependent hydrolases"/>
    <property type="match status" value="1"/>
</dbReference>
<dbReference type="GO" id="GO:0000034">
    <property type="term" value="F:adenine deaminase activity"/>
    <property type="evidence" value="ECO:0007669"/>
    <property type="project" value="UniProtKB-UniRule"/>
</dbReference>
<dbReference type="PANTHER" id="PTHR11113:SF2">
    <property type="entry name" value="ADENINE DEAMINASE"/>
    <property type="match status" value="1"/>
</dbReference>
<dbReference type="AlphaFoldDB" id="A0A161VUB0"/>
<dbReference type="SUPFAM" id="SSF51338">
    <property type="entry name" value="Composite domain of metallo-dependent hydrolases"/>
    <property type="match status" value="1"/>
</dbReference>
<dbReference type="Pfam" id="PF01979">
    <property type="entry name" value="Amidohydro_1"/>
    <property type="match status" value="1"/>
</dbReference>
<dbReference type="OrthoDB" id="9775607at2"/>
<dbReference type="EMBL" id="JYDC01000038">
    <property type="protein sequence ID" value="KZL41081.1"/>
    <property type="molecule type" value="Genomic_DNA"/>
</dbReference>
<evidence type="ECO:0000256" key="2">
    <source>
        <dbReference type="ARBA" id="ARBA00012782"/>
    </source>
</evidence>
<comment type="caution">
    <text evidence="9">The sequence shown here is derived from an EMBL/GenBank/DDBJ whole genome shotgun (WGS) entry which is preliminary data.</text>
</comment>
<accession>A0A161VUB0</accession>
<evidence type="ECO:0000256" key="5">
    <source>
        <dbReference type="ARBA" id="ARBA00047720"/>
    </source>
</evidence>
<gene>
    <name evidence="6" type="primary">ade</name>
    <name evidence="9" type="ORF">TY91_07470</name>
</gene>
<sequence length="566" mass="60917">MTKIDLCLLNANVLNVFNRTFEKKNVGITDGVIMVVEKPDQHIEADQYQNLAGKYLVPGFIDAHMHVESAMVAPSELGKVLLKNGETSIVADPHEIANVCGVSGIDYMLRDAKQTPLDIFYMLPSSVPCTPISHNGASLPAATLKPLYQREGVHGLAEVMDYPAVASQQTDVMQKIHDAQEAGYHADGHGAGLNYDQLQVFKRAGISDDHECTTLQEAEDRLNAGLNVFLREGSVERDLENTIGVVTEANAQRFAFCTDDKTISDIINEGGIDRCVRLAMKAGINPATAYTMASYNAAQAQQLTNKGAIVAGSDADLVVVSDMAAVTVEKTMKAGHWVTESDSNTTPFNKQTVHHHLNRKDLVLSLDSSTCNVIGVKPNHIETAHLQCEVPLENGEFTSDTTQDILKIVVVERHHNLGTSSVGLVKGFGIKNGAVATTVAHDDHNIVAVGTDDASIFAAITRITETNGGIAVAQDGTVIGEMPLAIAGLMSDKPYQEASADLDGLFKAYKVITGQKTVAFDPFITLSFLTLPVIPTIKMTDQGLYDFEKGDFIDVACQTPVLNGVK</sequence>
<dbReference type="GO" id="GO:0006146">
    <property type="term" value="P:adenine catabolic process"/>
    <property type="evidence" value="ECO:0007669"/>
    <property type="project" value="InterPro"/>
</dbReference>
<dbReference type="SUPFAM" id="SSF51556">
    <property type="entry name" value="Metallo-dependent hydrolases"/>
    <property type="match status" value="1"/>
</dbReference>
<comment type="cofactor">
    <cofactor evidence="6">
        <name>Mn(2+)</name>
        <dbReference type="ChEBI" id="CHEBI:29035"/>
    </cofactor>
</comment>
<dbReference type="InterPro" id="IPR032466">
    <property type="entry name" value="Metal_Hydrolase"/>
</dbReference>
<keyword evidence="4 6" id="KW-0464">Manganese</keyword>
<organism evidence="9 10">
    <name type="scientific">Secundilactobacillus collinoides</name>
    <name type="common">Lactobacillus collinoides</name>
    <dbReference type="NCBI Taxonomy" id="33960"/>
    <lineage>
        <taxon>Bacteria</taxon>
        <taxon>Bacillati</taxon>
        <taxon>Bacillota</taxon>
        <taxon>Bacilli</taxon>
        <taxon>Lactobacillales</taxon>
        <taxon>Lactobacillaceae</taxon>
        <taxon>Secundilactobacillus</taxon>
    </lineage>
</organism>
<evidence type="ECO:0000256" key="1">
    <source>
        <dbReference type="ARBA" id="ARBA00006773"/>
    </source>
</evidence>
<dbReference type="RefSeq" id="WP_056996181.1">
    <property type="nucleotide sequence ID" value="NZ_JYDC01000038.1"/>
</dbReference>
<feature type="domain" description="Amidohydrolase-related" evidence="7">
    <location>
        <begin position="55"/>
        <end position="338"/>
    </location>
</feature>
<dbReference type="Pfam" id="PF13382">
    <property type="entry name" value="Adenine_deam_C"/>
    <property type="match status" value="1"/>
</dbReference>
<dbReference type="PANTHER" id="PTHR11113">
    <property type="entry name" value="N-ACETYLGLUCOSAMINE-6-PHOSPHATE DEACETYLASE"/>
    <property type="match status" value="1"/>
</dbReference>
<evidence type="ECO:0000313" key="10">
    <source>
        <dbReference type="Proteomes" id="UP000076480"/>
    </source>
</evidence>
<dbReference type="InterPro" id="IPR006679">
    <property type="entry name" value="Adenine_deam"/>
</dbReference>
<reference evidence="9 10" key="1">
    <citation type="submission" date="2015-02" db="EMBL/GenBank/DDBJ databases">
        <title>Draft genome sequence of Lactobacillus collinoides CUPV2371 isolated from a natural cider, the first genome sequence of a strain of this species.</title>
        <authorList>
            <person name="Puertas A.I."/>
            <person name="Spano G."/>
            <person name="Capozzi V."/>
            <person name="Lamontanara A."/>
            <person name="Orru L."/>
            <person name="Duenas M.T."/>
        </authorList>
    </citation>
    <scope>NUCLEOTIDE SEQUENCE [LARGE SCALE GENOMIC DNA]</scope>
    <source>
        <strain evidence="9 10">237</strain>
    </source>
</reference>
<comment type="catalytic activity">
    <reaction evidence="5 6">
        <text>adenine + H2O + H(+) = hypoxanthine + NH4(+)</text>
        <dbReference type="Rhea" id="RHEA:23688"/>
        <dbReference type="ChEBI" id="CHEBI:15377"/>
        <dbReference type="ChEBI" id="CHEBI:15378"/>
        <dbReference type="ChEBI" id="CHEBI:16708"/>
        <dbReference type="ChEBI" id="CHEBI:17368"/>
        <dbReference type="ChEBI" id="CHEBI:28938"/>
        <dbReference type="EC" id="3.5.4.2"/>
    </reaction>
</comment>
<name>A0A161VUB0_SECCO</name>
<dbReference type="Proteomes" id="UP000076480">
    <property type="component" value="Unassembled WGS sequence"/>
</dbReference>
<evidence type="ECO:0000313" key="9">
    <source>
        <dbReference type="EMBL" id="KZL41081.1"/>
    </source>
</evidence>
<dbReference type="PATRIC" id="fig|33960.6.peg.2058"/>
<dbReference type="EC" id="3.5.4.2" evidence="2 6"/>
<dbReference type="NCBIfam" id="TIGR01178">
    <property type="entry name" value="ade"/>
    <property type="match status" value="1"/>
</dbReference>
<dbReference type="CDD" id="cd01295">
    <property type="entry name" value="AdeC"/>
    <property type="match status" value="1"/>
</dbReference>
<proteinExistence type="inferred from homology"/>